<sequence>MWVVKLGGSLFNSADLRDWLAVLAKAGSLVIVPGGGPFADQVRLAQRLWQIDDSSAHLMALLAMEQFGRMLCGLQAGLAAAADQSQIEEALRRGETPVWMPTTMVMADPEIKHGWEVTSDSLSAWLCRVLDIDNLLLVKSVTREEASLPLEKLTEAGIVDAQFDTFLRQGALHAWVLSGPDYARFGELRHGNGDVAVKIATA</sequence>
<organism evidence="2 3">
    <name type="scientific">Candidatus Thiodiazotropha taylori</name>
    <dbReference type="NCBI Taxonomy" id="2792791"/>
    <lineage>
        <taxon>Bacteria</taxon>
        <taxon>Pseudomonadati</taxon>
        <taxon>Pseudomonadota</taxon>
        <taxon>Gammaproteobacteria</taxon>
        <taxon>Chromatiales</taxon>
        <taxon>Sedimenticolaceae</taxon>
        <taxon>Candidatus Thiodiazotropha</taxon>
    </lineage>
</organism>
<dbReference type="SUPFAM" id="SSF53633">
    <property type="entry name" value="Carbamate kinase-like"/>
    <property type="match status" value="1"/>
</dbReference>
<keyword evidence="2" id="KW-0808">Transferase</keyword>
<name>A0A9E4NMN0_9GAMM</name>
<dbReference type="AlphaFoldDB" id="A0A9E4NMN0"/>
<evidence type="ECO:0000313" key="3">
    <source>
        <dbReference type="Proteomes" id="UP000886674"/>
    </source>
</evidence>
<reference evidence="2" key="1">
    <citation type="journal article" date="2021" name="Proc. Natl. Acad. Sci. U.S.A.">
        <title>Global biogeography of chemosynthetic symbionts reveals both localized and globally distributed symbiont groups. .</title>
        <authorList>
            <person name="Osvatic J.T."/>
            <person name="Wilkins L.G.E."/>
            <person name="Leibrecht L."/>
            <person name="Leray M."/>
            <person name="Zauner S."/>
            <person name="Polzin J."/>
            <person name="Camacho Y."/>
            <person name="Gros O."/>
            <person name="van Gils J.A."/>
            <person name="Eisen J.A."/>
            <person name="Petersen J.M."/>
            <person name="Yuen B."/>
        </authorList>
    </citation>
    <scope>NUCLEOTIDE SEQUENCE</scope>
    <source>
        <strain evidence="2">MAGclacostrist055</strain>
    </source>
</reference>
<dbReference type="GO" id="GO:0016301">
    <property type="term" value="F:kinase activity"/>
    <property type="evidence" value="ECO:0007669"/>
    <property type="project" value="UniProtKB-KW"/>
</dbReference>
<dbReference type="Gene3D" id="3.40.1160.10">
    <property type="entry name" value="Acetylglutamate kinase-like"/>
    <property type="match status" value="1"/>
</dbReference>
<dbReference type="InterPro" id="IPR001048">
    <property type="entry name" value="Asp/Glu/Uridylate_kinase"/>
</dbReference>
<feature type="domain" description="Aspartate/glutamate/uridylate kinase" evidence="1">
    <location>
        <begin position="2"/>
        <end position="141"/>
    </location>
</feature>
<dbReference type="InterPro" id="IPR036393">
    <property type="entry name" value="AceGlu_kinase-like_sf"/>
</dbReference>
<dbReference type="Pfam" id="PF00696">
    <property type="entry name" value="AA_kinase"/>
    <property type="match status" value="1"/>
</dbReference>
<comment type="caution">
    <text evidence="2">The sequence shown here is derived from an EMBL/GenBank/DDBJ whole genome shotgun (WGS) entry which is preliminary data.</text>
</comment>
<protein>
    <submittedName>
        <fullName evidence="2">Amino acid kinase</fullName>
    </submittedName>
</protein>
<evidence type="ECO:0000259" key="1">
    <source>
        <dbReference type="Pfam" id="PF00696"/>
    </source>
</evidence>
<dbReference type="EMBL" id="JAEPCR010000077">
    <property type="protein sequence ID" value="MCG7979622.1"/>
    <property type="molecule type" value="Genomic_DNA"/>
</dbReference>
<proteinExistence type="predicted"/>
<gene>
    <name evidence="2" type="ORF">JAY77_15945</name>
</gene>
<evidence type="ECO:0000313" key="2">
    <source>
        <dbReference type="EMBL" id="MCG7979622.1"/>
    </source>
</evidence>
<keyword evidence="2" id="KW-0418">Kinase</keyword>
<accession>A0A9E4NMN0</accession>
<dbReference type="Proteomes" id="UP000886674">
    <property type="component" value="Unassembled WGS sequence"/>
</dbReference>